<name>A0A415PMX5_9FIRM</name>
<organism evidence="3 4">
    <name type="scientific">Amedibacillus dolichus</name>
    <dbReference type="NCBI Taxonomy" id="31971"/>
    <lineage>
        <taxon>Bacteria</taxon>
        <taxon>Bacillati</taxon>
        <taxon>Bacillota</taxon>
        <taxon>Erysipelotrichia</taxon>
        <taxon>Erysipelotrichales</taxon>
        <taxon>Erysipelotrichaceae</taxon>
        <taxon>Amedibacillus</taxon>
    </lineage>
</organism>
<comment type="caution">
    <text evidence="3">The sequence shown here is derived from an EMBL/GenBank/DDBJ whole genome shotgun (WGS) entry which is preliminary data.</text>
</comment>
<evidence type="ECO:0008006" key="5">
    <source>
        <dbReference type="Google" id="ProtNLM"/>
    </source>
</evidence>
<evidence type="ECO:0000313" key="3">
    <source>
        <dbReference type="EMBL" id="RHM14077.1"/>
    </source>
</evidence>
<gene>
    <name evidence="3" type="ORF">DWZ83_03475</name>
    <name evidence="2" type="ORF">KHZ85_07525</name>
</gene>
<evidence type="ECO:0000256" key="1">
    <source>
        <dbReference type="SAM" id="Phobius"/>
    </source>
</evidence>
<dbReference type="Proteomes" id="UP000284868">
    <property type="component" value="Unassembled WGS sequence"/>
</dbReference>
<keyword evidence="4" id="KW-1185">Reference proteome</keyword>
<protein>
    <recommendedName>
        <fullName evidence="5">DUF3592 domain-containing protein</fullName>
    </recommendedName>
</protein>
<dbReference type="EMBL" id="JAGZMZ010000019">
    <property type="protein sequence ID" value="MBS4884601.1"/>
    <property type="molecule type" value="Genomic_DNA"/>
</dbReference>
<evidence type="ECO:0000313" key="2">
    <source>
        <dbReference type="EMBL" id="MBS4884601.1"/>
    </source>
</evidence>
<proteinExistence type="predicted"/>
<accession>A0A415PMX5</accession>
<keyword evidence="1" id="KW-0812">Transmembrane</keyword>
<dbReference type="OrthoDB" id="1957049at2"/>
<keyword evidence="1" id="KW-1133">Transmembrane helix</keyword>
<dbReference type="AlphaFoldDB" id="A0A415PMX5"/>
<feature type="transmembrane region" description="Helical" evidence="1">
    <location>
        <begin position="7"/>
        <end position="30"/>
    </location>
</feature>
<feature type="transmembrane region" description="Helical" evidence="1">
    <location>
        <begin position="140"/>
        <end position="161"/>
    </location>
</feature>
<sequence length="173" mass="20205">MKKSQKIIYYLSIIGLLVSLAFLCLGIKGISGIHQASEYTDEGVYTFVPYRVSAITVENTSTGRDKRIHPTKTIYAVYYHTLEKSVYQWKVETGNSKADANRILQAKKQVKKRVFTRKSSEEYIVVEEELSVDTYVKRQVYRYACMIVLPIGYLICLWIFWRLKKRRSKLVEN</sequence>
<evidence type="ECO:0000313" key="4">
    <source>
        <dbReference type="Proteomes" id="UP000284868"/>
    </source>
</evidence>
<dbReference type="Proteomes" id="UP000753219">
    <property type="component" value="Unassembled WGS sequence"/>
</dbReference>
<dbReference type="RefSeq" id="WP_118365381.1">
    <property type="nucleotide sequence ID" value="NZ_CAJKGD010000009.1"/>
</dbReference>
<reference evidence="2" key="2">
    <citation type="submission" date="2021-02" db="EMBL/GenBank/DDBJ databases">
        <title>Infant gut strain persistence is associated with maternal origin, phylogeny, and functional potential including surface adhesion and iron acquisition.</title>
        <authorList>
            <person name="Lou Y.C."/>
        </authorList>
    </citation>
    <scope>NUCLEOTIDE SEQUENCE</scope>
    <source>
        <strain evidence="2">L3_108_103G1_dasL3_108_103G1_concoct_2</strain>
    </source>
</reference>
<dbReference type="EMBL" id="QRPK01000010">
    <property type="protein sequence ID" value="RHM14077.1"/>
    <property type="molecule type" value="Genomic_DNA"/>
</dbReference>
<keyword evidence="1" id="KW-0472">Membrane</keyword>
<reference evidence="3 4" key="1">
    <citation type="submission" date="2018-08" db="EMBL/GenBank/DDBJ databases">
        <title>A genome reference for cultivated species of the human gut microbiota.</title>
        <authorList>
            <person name="Zou Y."/>
            <person name="Xue W."/>
            <person name="Luo G."/>
        </authorList>
    </citation>
    <scope>NUCLEOTIDE SEQUENCE [LARGE SCALE GENOMIC DNA]</scope>
    <source>
        <strain evidence="3 4">AF35-6BH</strain>
    </source>
</reference>